<evidence type="ECO:0000256" key="3">
    <source>
        <dbReference type="ARBA" id="ARBA00019683"/>
    </source>
</evidence>
<dbReference type="GO" id="GO:0016592">
    <property type="term" value="C:mediator complex"/>
    <property type="evidence" value="ECO:0007669"/>
    <property type="project" value="TreeGrafter"/>
</dbReference>
<accession>A0AAN9AB01</accession>
<dbReference type="InterPro" id="IPR021640">
    <property type="entry name" value="Mediator_Med28"/>
</dbReference>
<evidence type="ECO:0000256" key="10">
    <source>
        <dbReference type="SAM" id="MobiDB-lite"/>
    </source>
</evidence>
<feature type="compositionally biased region" description="Low complexity" evidence="10">
    <location>
        <begin position="257"/>
        <end position="276"/>
    </location>
</feature>
<dbReference type="EMBL" id="JAXCGZ010009485">
    <property type="protein sequence ID" value="KAK7077032.1"/>
    <property type="molecule type" value="Genomic_DNA"/>
</dbReference>
<sequence length="292" mass="28730">MAATPTPGSLFDEFEEAFQNCLAPLIKEDHFNAVNQDELRINAETSGQRFLDIARQLEAFFLQKRYLLSIQKPESMLSEDISEMRSELARKDELLKKHAEKLNDWQVLLTSMHTRLGTSPSVGPRPSGPATPSGGHSSGISGGSSGGGGGGSSSGSSGSTSGGGPSSGSTQGTGQTGGGTGSAGAGGTSTGGGGNPGSTGGSGGVGGGTGGSGGGGTGVGVVSSSTGTSTSSVPTSSGPHGSVPMPGLSPVGGGMGPTSMGSSGLSSTTMGHSMGMNQQSMMQDRKTYKKMM</sequence>
<keyword evidence="5" id="KW-0175">Coiled coil</keyword>
<keyword evidence="6" id="KW-0010">Activator</keyword>
<protein>
    <recommendedName>
        <fullName evidence="3">Mediator of RNA polymerase II transcription subunit 28</fullName>
    </recommendedName>
    <alternativeName>
        <fullName evidence="9">Mediator complex subunit 28</fullName>
    </alternativeName>
</protein>
<comment type="caution">
    <text evidence="11">The sequence shown here is derived from an EMBL/GenBank/DDBJ whole genome shotgun (WGS) entry which is preliminary data.</text>
</comment>
<proteinExistence type="inferred from homology"/>
<dbReference type="AlphaFoldDB" id="A0AAN9AB01"/>
<dbReference type="PANTHER" id="PTHR13512">
    <property type="entry name" value="MEDIATOR COMPLEX SUBUNIT 28"/>
    <property type="match status" value="1"/>
</dbReference>
<organism evidence="11 12">
    <name type="scientific">Halocaridina rubra</name>
    <name type="common">Hawaiian red shrimp</name>
    <dbReference type="NCBI Taxonomy" id="373956"/>
    <lineage>
        <taxon>Eukaryota</taxon>
        <taxon>Metazoa</taxon>
        <taxon>Ecdysozoa</taxon>
        <taxon>Arthropoda</taxon>
        <taxon>Crustacea</taxon>
        <taxon>Multicrustacea</taxon>
        <taxon>Malacostraca</taxon>
        <taxon>Eumalacostraca</taxon>
        <taxon>Eucarida</taxon>
        <taxon>Decapoda</taxon>
        <taxon>Pleocyemata</taxon>
        <taxon>Caridea</taxon>
        <taxon>Atyoidea</taxon>
        <taxon>Atyidae</taxon>
        <taxon>Halocaridina</taxon>
    </lineage>
</organism>
<keyword evidence="12" id="KW-1185">Reference proteome</keyword>
<evidence type="ECO:0000256" key="1">
    <source>
        <dbReference type="ARBA" id="ARBA00004123"/>
    </source>
</evidence>
<evidence type="ECO:0000256" key="2">
    <source>
        <dbReference type="ARBA" id="ARBA00005571"/>
    </source>
</evidence>
<evidence type="ECO:0000256" key="6">
    <source>
        <dbReference type="ARBA" id="ARBA00023159"/>
    </source>
</evidence>
<evidence type="ECO:0000256" key="9">
    <source>
        <dbReference type="ARBA" id="ARBA00031964"/>
    </source>
</evidence>
<comment type="subcellular location">
    <subcellularLocation>
        <location evidence="1">Nucleus</location>
    </subcellularLocation>
</comment>
<dbReference type="Pfam" id="PF11594">
    <property type="entry name" value="Med28"/>
    <property type="match status" value="1"/>
</dbReference>
<evidence type="ECO:0000256" key="8">
    <source>
        <dbReference type="ARBA" id="ARBA00023242"/>
    </source>
</evidence>
<evidence type="ECO:0000313" key="11">
    <source>
        <dbReference type="EMBL" id="KAK7077032.1"/>
    </source>
</evidence>
<feature type="region of interest" description="Disordered" evidence="10">
    <location>
        <begin position="116"/>
        <end position="292"/>
    </location>
</feature>
<dbReference type="PANTHER" id="PTHR13512:SF2">
    <property type="entry name" value="MEDIATOR OF RNA POLYMERASE II TRANSCRIPTION SUBUNIT 28"/>
    <property type="match status" value="1"/>
</dbReference>
<evidence type="ECO:0000256" key="4">
    <source>
        <dbReference type="ARBA" id="ARBA00023015"/>
    </source>
</evidence>
<dbReference type="Proteomes" id="UP001381693">
    <property type="component" value="Unassembled WGS sequence"/>
</dbReference>
<keyword evidence="8" id="KW-0539">Nucleus</keyword>
<keyword evidence="4" id="KW-0805">Transcription regulation</keyword>
<name>A0AAN9AB01_HALRR</name>
<gene>
    <name evidence="11" type="primary">MED28</name>
    <name evidence="11" type="ORF">SK128_008307</name>
</gene>
<reference evidence="11 12" key="1">
    <citation type="submission" date="2023-11" db="EMBL/GenBank/DDBJ databases">
        <title>Halocaridina rubra genome assembly.</title>
        <authorList>
            <person name="Smith C."/>
        </authorList>
    </citation>
    <scope>NUCLEOTIDE SEQUENCE [LARGE SCALE GENOMIC DNA]</scope>
    <source>
        <strain evidence="11">EP-1</strain>
        <tissue evidence="11">Whole</tissue>
    </source>
</reference>
<feature type="compositionally biased region" description="Gly residues" evidence="10">
    <location>
        <begin position="136"/>
        <end position="153"/>
    </location>
</feature>
<keyword evidence="7" id="KW-0804">Transcription</keyword>
<evidence type="ECO:0000256" key="7">
    <source>
        <dbReference type="ARBA" id="ARBA00023163"/>
    </source>
</evidence>
<comment type="similarity">
    <text evidence="2">Belongs to the Mediator complex subunit 28 family.</text>
</comment>
<evidence type="ECO:0000313" key="12">
    <source>
        <dbReference type="Proteomes" id="UP001381693"/>
    </source>
</evidence>
<feature type="compositionally biased region" description="Low complexity" evidence="10">
    <location>
        <begin position="220"/>
        <end position="244"/>
    </location>
</feature>
<feature type="compositionally biased region" description="Gly residues" evidence="10">
    <location>
        <begin position="174"/>
        <end position="219"/>
    </location>
</feature>
<evidence type="ECO:0000256" key="5">
    <source>
        <dbReference type="ARBA" id="ARBA00023054"/>
    </source>
</evidence>